<sequence length="353" mass="39942">MCDEVDEGEKFIRALEQFKQRHGYGAEYAFRFQDQFLREMGTESHASLMNILELRRHLKAQYLSVISNSPYIRNGSHVVESGLGAITKTLAFPPAFHDVRIWALFNALQAGSSAYAQRELPAYQEESVLNGGLFGQIGGMSISWSDDIAQIMAPKCEGAFFSKIDLQIKGREQKTGGDTAVFIEWEHEDGYVRTVPLILQAKRFFEELSDISQKNGDVYQFHTLRDYSLPSAYMFFQNAKDRRIENPLPPLVVSSAHIPMADHPRTVSALTNSLPLAHYVLRLMAEASEEHRFDSPGDAVRAMAANVNPTDLINVIVLSTQRDAEYRFDQAWAEYLIENDYREAPRKFGDFGG</sequence>
<evidence type="ECO:0000313" key="1">
    <source>
        <dbReference type="EMBL" id="UYZ10945.1"/>
    </source>
</evidence>
<organism evidence="1 2">
    <name type="scientific">Agrobacterium salinitolerans</name>
    <dbReference type="NCBI Taxonomy" id="1183413"/>
    <lineage>
        <taxon>Bacteria</taxon>
        <taxon>Pseudomonadati</taxon>
        <taxon>Pseudomonadota</taxon>
        <taxon>Alphaproteobacteria</taxon>
        <taxon>Hyphomicrobiales</taxon>
        <taxon>Rhizobiaceae</taxon>
        <taxon>Rhizobium/Agrobacterium group</taxon>
        <taxon>Agrobacterium</taxon>
    </lineage>
</organism>
<dbReference type="KEGG" id="asal:CFBP5507_25880"/>
<dbReference type="Proteomes" id="UP000298735">
    <property type="component" value="Plasmid pAtCFBP5507a"/>
</dbReference>
<geneLocation type="plasmid" evidence="1 2">
    <name>pAtCFBP5507a</name>
</geneLocation>
<dbReference type="RefSeq" id="WP_137409426.1">
    <property type="nucleotide sequence ID" value="NZ_CP109970.1"/>
</dbReference>
<name>A0A4Z1R0T5_9HYPH</name>
<reference evidence="1" key="1">
    <citation type="submission" date="2022-10" db="EMBL/GenBank/DDBJ databases">
        <title>Complete genome sequence of Agrobacterium salinitolerans CFBP5507.</title>
        <authorList>
            <person name="Tchabashvili S."/>
            <person name="Yen H.-C."/>
            <person name="Haryono M."/>
            <person name="Lin Y.-C."/>
            <person name="Lai E.-M."/>
            <person name="Kuo C.-H."/>
        </authorList>
    </citation>
    <scope>NUCLEOTIDE SEQUENCE</scope>
    <source>
        <strain evidence="1">CFBP5507</strain>
        <plasmid evidence="1">pAtCFBP5507a</plasmid>
    </source>
</reference>
<evidence type="ECO:0000313" key="2">
    <source>
        <dbReference type="Proteomes" id="UP000298735"/>
    </source>
</evidence>
<gene>
    <name evidence="1" type="ORF">CFBP5507_25880</name>
</gene>
<dbReference type="OrthoDB" id="7593673at2"/>
<keyword evidence="1" id="KW-0614">Plasmid</keyword>
<dbReference type="AlphaFoldDB" id="A0A4Z1R0T5"/>
<proteinExistence type="predicted"/>
<protein>
    <submittedName>
        <fullName evidence="1">Uncharacterized protein</fullName>
    </submittedName>
</protein>
<accession>A0A4Z1R0T5</accession>
<dbReference type="EMBL" id="CP109970">
    <property type="protein sequence ID" value="UYZ10945.1"/>
    <property type="molecule type" value="Genomic_DNA"/>
</dbReference>